<dbReference type="GO" id="GO:0005829">
    <property type="term" value="C:cytosol"/>
    <property type="evidence" value="ECO:0007669"/>
    <property type="project" value="TreeGrafter"/>
</dbReference>
<dbReference type="EMBL" id="LBOG01000002">
    <property type="protein sequence ID" value="KKP30526.1"/>
    <property type="molecule type" value="Genomic_DNA"/>
</dbReference>
<feature type="domain" description="Aminoacyl-transfer RNA synthetases class-II family profile" evidence="9">
    <location>
        <begin position="179"/>
        <end position="494"/>
    </location>
</feature>
<dbReference type="CDD" id="cd04322">
    <property type="entry name" value="LysRS_N"/>
    <property type="match status" value="1"/>
</dbReference>
<comment type="caution">
    <text evidence="10">The sequence shown here is derived from an EMBL/GenBank/DDBJ whole genome shotgun (WGS) entry which is preliminary data.</text>
</comment>
<comment type="caution">
    <text evidence="7">Lacks conserved residue(s) required for the propagation of feature annotation.</text>
</comment>
<name>A0A0F9YVQ0_9BACT</name>
<keyword evidence="5 7" id="KW-0030">Aminoacyl-tRNA synthetase</keyword>
<feature type="binding site" evidence="7">
    <location>
        <position position="415"/>
    </location>
    <ligand>
        <name>Mg(2+)</name>
        <dbReference type="ChEBI" id="CHEBI:18420"/>
        <label>2</label>
    </ligand>
</feature>
<dbReference type="GO" id="GO:0006430">
    <property type="term" value="P:lysyl-tRNA aminoacylation"/>
    <property type="evidence" value="ECO:0007669"/>
    <property type="project" value="UniProtKB-UniRule"/>
</dbReference>
<dbReference type="InterPro" id="IPR044136">
    <property type="entry name" value="Lys-tRNA-ligase_II_N"/>
</dbReference>
<dbReference type="SUPFAM" id="SSF55681">
    <property type="entry name" value="Class II aaRS and biotin synthetases"/>
    <property type="match status" value="1"/>
</dbReference>
<dbReference type="NCBIfam" id="NF001756">
    <property type="entry name" value="PRK00484.1"/>
    <property type="match status" value="1"/>
</dbReference>
<comment type="catalytic activity">
    <reaction evidence="6 7 8">
        <text>tRNA(Lys) + L-lysine + ATP = L-lysyl-tRNA(Lys) + AMP + diphosphate</text>
        <dbReference type="Rhea" id="RHEA:20792"/>
        <dbReference type="Rhea" id="RHEA-COMP:9696"/>
        <dbReference type="Rhea" id="RHEA-COMP:9697"/>
        <dbReference type="ChEBI" id="CHEBI:30616"/>
        <dbReference type="ChEBI" id="CHEBI:32551"/>
        <dbReference type="ChEBI" id="CHEBI:33019"/>
        <dbReference type="ChEBI" id="CHEBI:78442"/>
        <dbReference type="ChEBI" id="CHEBI:78529"/>
        <dbReference type="ChEBI" id="CHEBI:456215"/>
        <dbReference type="EC" id="6.1.1.6"/>
    </reaction>
</comment>
<dbReference type="PROSITE" id="PS50862">
    <property type="entry name" value="AA_TRNA_LIGASE_II"/>
    <property type="match status" value="1"/>
</dbReference>
<dbReference type="SUPFAM" id="SSF50249">
    <property type="entry name" value="Nucleic acid-binding proteins"/>
    <property type="match status" value="1"/>
</dbReference>
<dbReference type="InterPro" id="IPR002313">
    <property type="entry name" value="Lys-tRNA-ligase_II"/>
</dbReference>
<evidence type="ECO:0000259" key="9">
    <source>
        <dbReference type="PROSITE" id="PS50862"/>
    </source>
</evidence>
<dbReference type="InterPro" id="IPR018149">
    <property type="entry name" value="Lys-tRNA-synth_II_C"/>
</dbReference>
<keyword evidence="4 7" id="KW-0067">ATP-binding</keyword>
<dbReference type="PATRIC" id="fig|1618767.3.peg.162"/>
<dbReference type="PANTHER" id="PTHR42918">
    <property type="entry name" value="LYSYL-TRNA SYNTHETASE"/>
    <property type="match status" value="1"/>
</dbReference>
<dbReference type="InterPro" id="IPR004364">
    <property type="entry name" value="Aa-tRNA-synt_II"/>
</dbReference>
<comment type="cofactor">
    <cofactor evidence="7 8">
        <name>Mg(2+)</name>
        <dbReference type="ChEBI" id="CHEBI:18420"/>
    </cofactor>
    <text evidence="7 8">Binds 3 Mg(2+) ions per subunit.</text>
</comment>
<evidence type="ECO:0000256" key="4">
    <source>
        <dbReference type="ARBA" id="ARBA00022840"/>
    </source>
</evidence>
<comment type="subunit">
    <text evidence="7">Homodimer.</text>
</comment>
<sequence length="498" mass="57657">MSSIDEIRDIRIKKIKLLRDKGIDPYPAESKREISLRDAVDGFVDLEKNKDSKWISGRIMSIRGQGAIIFLTLNDGTALFQGLLKKDIIGDEKFDFFNEVIDIGDFIEIFGTFFATKRGEKTVEIKDWVILSKSLLPLPEKWHGLQDVEERFRKRYLDILMDPEVKEIFIKKAKFWNVIREYLISKGFLEVETPVIENTTGGADARPFVTHHNALDIDVYLRISAGELWQKKLLVAGFPKTFEIGRIFRNEGISNEHLQDYTQLEYYMAYSNYQEGMKMTKELYRLIAEKVFGTTKFSIRGFEIDLNAEWKIYDFSKIIEDRFGFNPSTDIYLKTGKKIEEKELKKICENSGVEYDRNEYNISSTADLLWKSIRKEFMGPGFLIGVPVSMEPLAKKNLNNPNIVERFQVILAGSEMGKGFSELNDPIDQRERFKNQQALRDAGDDEAQMADMEFVEALEYAMPPAFGFGLSERLFSFLVDKPIRETQLFPLMKPKNLK</sequence>
<dbReference type="InterPro" id="IPR004365">
    <property type="entry name" value="NA-bd_OB_tRNA"/>
</dbReference>
<dbReference type="PRINTS" id="PR00982">
    <property type="entry name" value="TRNASYNTHLYS"/>
</dbReference>
<keyword evidence="3 7" id="KW-0547">Nucleotide-binding</keyword>
<evidence type="ECO:0000256" key="8">
    <source>
        <dbReference type="RuleBase" id="RU000336"/>
    </source>
</evidence>
<dbReference type="Pfam" id="PF01336">
    <property type="entry name" value="tRNA_anti-codon"/>
    <property type="match status" value="1"/>
</dbReference>
<dbReference type="Proteomes" id="UP000034934">
    <property type="component" value="Unassembled WGS sequence"/>
</dbReference>
<dbReference type="GO" id="GO:0004824">
    <property type="term" value="F:lysine-tRNA ligase activity"/>
    <property type="evidence" value="ECO:0007669"/>
    <property type="project" value="UniProtKB-UniRule"/>
</dbReference>
<gene>
    <name evidence="7" type="primary">lysS</name>
    <name evidence="10" type="ORF">UR19_C0002G0047</name>
</gene>
<dbReference type="GO" id="GO:0000287">
    <property type="term" value="F:magnesium ion binding"/>
    <property type="evidence" value="ECO:0007669"/>
    <property type="project" value="UniProtKB-UniRule"/>
</dbReference>
<dbReference type="GO" id="GO:0000049">
    <property type="term" value="F:tRNA binding"/>
    <property type="evidence" value="ECO:0007669"/>
    <property type="project" value="TreeGrafter"/>
</dbReference>
<evidence type="ECO:0000256" key="5">
    <source>
        <dbReference type="ARBA" id="ARBA00023146"/>
    </source>
</evidence>
<dbReference type="GO" id="GO:0005524">
    <property type="term" value="F:ATP binding"/>
    <property type="evidence" value="ECO:0007669"/>
    <property type="project" value="UniProtKB-UniRule"/>
</dbReference>
<reference evidence="10 11" key="1">
    <citation type="journal article" date="2015" name="Nature">
        <title>rRNA introns, odd ribosomes, and small enigmatic genomes across a large radiation of phyla.</title>
        <authorList>
            <person name="Brown C.T."/>
            <person name="Hug L.A."/>
            <person name="Thomas B.C."/>
            <person name="Sharon I."/>
            <person name="Castelle C.J."/>
            <person name="Singh A."/>
            <person name="Wilkins M.J."/>
            <person name="Williams K.H."/>
            <person name="Banfield J.F."/>
        </authorList>
    </citation>
    <scope>NUCLEOTIDE SEQUENCE [LARGE SCALE GENOMIC DNA]</scope>
</reference>
<feature type="binding site" evidence="7">
    <location>
        <position position="415"/>
    </location>
    <ligand>
        <name>Mg(2+)</name>
        <dbReference type="ChEBI" id="CHEBI:18420"/>
        <label>1</label>
    </ligand>
</feature>
<dbReference type="AlphaFoldDB" id="A0A0F9YVQ0"/>
<dbReference type="InterPro" id="IPR006195">
    <property type="entry name" value="aa-tRNA-synth_II"/>
</dbReference>
<protein>
    <recommendedName>
        <fullName evidence="7">Lysine--tRNA ligase</fullName>
        <ecNumber evidence="7">6.1.1.6</ecNumber>
    </recommendedName>
    <alternativeName>
        <fullName evidence="7">Lysyl-tRNA synthetase</fullName>
        <shortName evidence="7">LysRS</shortName>
    </alternativeName>
</protein>
<keyword evidence="1 7" id="KW-0436">Ligase</keyword>
<dbReference type="Gene3D" id="2.40.50.140">
    <property type="entry name" value="Nucleic acid-binding proteins"/>
    <property type="match status" value="1"/>
</dbReference>
<keyword evidence="2 7" id="KW-0479">Metal-binding</keyword>
<dbReference type="InterPro" id="IPR012340">
    <property type="entry name" value="NA-bd_OB-fold"/>
</dbReference>
<dbReference type="NCBIfam" id="TIGR00499">
    <property type="entry name" value="lysS_bact"/>
    <property type="match status" value="1"/>
</dbReference>
<evidence type="ECO:0000256" key="1">
    <source>
        <dbReference type="ARBA" id="ARBA00022598"/>
    </source>
</evidence>
<dbReference type="Gene3D" id="3.30.930.10">
    <property type="entry name" value="Bira Bifunctional Protein, Domain 2"/>
    <property type="match status" value="1"/>
</dbReference>
<evidence type="ECO:0000256" key="7">
    <source>
        <dbReference type="HAMAP-Rule" id="MF_00252"/>
    </source>
</evidence>
<accession>A0A0F9YVQ0</accession>
<evidence type="ECO:0000256" key="2">
    <source>
        <dbReference type="ARBA" id="ARBA00022723"/>
    </source>
</evidence>
<comment type="subcellular location">
    <subcellularLocation>
        <location evidence="7">Cytoplasm</location>
    </subcellularLocation>
</comment>
<evidence type="ECO:0000313" key="10">
    <source>
        <dbReference type="EMBL" id="KKP30526.1"/>
    </source>
</evidence>
<dbReference type="HAMAP" id="MF_00252">
    <property type="entry name" value="Lys_tRNA_synth_class2"/>
    <property type="match status" value="1"/>
</dbReference>
<evidence type="ECO:0000313" key="11">
    <source>
        <dbReference type="Proteomes" id="UP000034934"/>
    </source>
</evidence>
<organism evidence="10 11">
    <name type="scientific">Candidatus Nomurabacteria bacterium GW2011_GWF1_31_48</name>
    <dbReference type="NCBI Taxonomy" id="1618767"/>
    <lineage>
        <taxon>Bacteria</taxon>
        <taxon>Candidatus Nomuraibacteriota</taxon>
    </lineage>
</organism>
<comment type="similarity">
    <text evidence="7">Belongs to the class-II aminoacyl-tRNA synthetase family.</text>
</comment>
<keyword evidence="7" id="KW-0963">Cytoplasm</keyword>
<dbReference type="InterPro" id="IPR045864">
    <property type="entry name" value="aa-tRNA-synth_II/BPL/LPL"/>
</dbReference>
<keyword evidence="7" id="KW-0648">Protein biosynthesis</keyword>
<evidence type="ECO:0000256" key="3">
    <source>
        <dbReference type="ARBA" id="ARBA00022741"/>
    </source>
</evidence>
<evidence type="ECO:0000256" key="6">
    <source>
        <dbReference type="ARBA" id="ARBA00048573"/>
    </source>
</evidence>
<dbReference type="Pfam" id="PF00152">
    <property type="entry name" value="tRNA-synt_2"/>
    <property type="match status" value="1"/>
</dbReference>
<keyword evidence="7 8" id="KW-0460">Magnesium</keyword>
<proteinExistence type="inferred from homology"/>
<dbReference type="PANTHER" id="PTHR42918:SF15">
    <property type="entry name" value="LYSINE--TRNA LIGASE, CHLOROPLASTIC_MITOCHONDRIAL"/>
    <property type="match status" value="1"/>
</dbReference>
<dbReference type="EC" id="6.1.1.6" evidence="7"/>